<dbReference type="Proteomes" id="UP000660668">
    <property type="component" value="Unassembled WGS sequence"/>
</dbReference>
<accession>A0A930VJ21</accession>
<sequence length="390" mass="42286">MSDERRAWGWIAHLLDGGTTPWQDWREAGEPQTGQTGQPGQLGQLDQVGRYLPGAQQLELLRRINLVGRPSAELARQVLDASAAGRGRPDLELSGVGRRSSFGPDPVDPGDLPAGELVRVAASILADQLVDSGAPAEVPPGKPAWWRRGYRLVGDPEIADDLRAQLIARGRAPGGRRAVVYVCGSDLGTMLGHAWTQRAFGEGVNAWREWLRALRERRELPPRADLLAACRVWADRVGKDRVQVVLEPGTVASLVGERRPLTVPGTVPGEGGELARRVGSVLGLLVRPEERASLLSSRLRPRVDASLAGLRGGRPLVVPPAHRDWVEREAERLRHGIERAGYAVHGDLDRLLPTWPADIDPAHVGPSPDATLDLAVQVLLTEGQPDRRTA</sequence>
<evidence type="ECO:0000256" key="1">
    <source>
        <dbReference type="SAM" id="MobiDB-lite"/>
    </source>
</evidence>
<reference evidence="2" key="1">
    <citation type="submission" date="2020-11" db="EMBL/GenBank/DDBJ databases">
        <title>Nocardioides cynanchi sp. nov., isolated from soil of rhizosphere of Cynanchum wilfordii.</title>
        <authorList>
            <person name="Lee J.-S."/>
            <person name="Suh M.K."/>
            <person name="Kim J.-S."/>
        </authorList>
    </citation>
    <scope>NUCLEOTIDE SEQUENCE</scope>
    <source>
        <strain evidence="2">KCTC 19276</strain>
    </source>
</reference>
<keyword evidence="3" id="KW-1185">Reference proteome</keyword>
<evidence type="ECO:0000313" key="2">
    <source>
        <dbReference type="EMBL" id="MBF4768474.1"/>
    </source>
</evidence>
<dbReference type="AlphaFoldDB" id="A0A930VJ21"/>
<proteinExistence type="predicted"/>
<protein>
    <submittedName>
        <fullName evidence="2">Uncharacterized protein</fullName>
    </submittedName>
</protein>
<dbReference type="RefSeq" id="WP_194696622.1">
    <property type="nucleotide sequence ID" value="NZ_JADKPO010000014.1"/>
</dbReference>
<feature type="region of interest" description="Disordered" evidence="1">
    <location>
        <begin position="86"/>
        <end position="110"/>
    </location>
</feature>
<organism evidence="2 3">
    <name type="scientific">Nocardioides agariphilus</name>
    <dbReference type="NCBI Taxonomy" id="433664"/>
    <lineage>
        <taxon>Bacteria</taxon>
        <taxon>Bacillati</taxon>
        <taxon>Actinomycetota</taxon>
        <taxon>Actinomycetes</taxon>
        <taxon>Propionibacteriales</taxon>
        <taxon>Nocardioidaceae</taxon>
        <taxon>Nocardioides</taxon>
    </lineage>
</organism>
<name>A0A930VJ21_9ACTN</name>
<evidence type="ECO:0000313" key="3">
    <source>
        <dbReference type="Proteomes" id="UP000660668"/>
    </source>
</evidence>
<comment type="caution">
    <text evidence="2">The sequence shown here is derived from an EMBL/GenBank/DDBJ whole genome shotgun (WGS) entry which is preliminary data.</text>
</comment>
<gene>
    <name evidence="2" type="ORF">ISU10_11925</name>
</gene>
<dbReference type="EMBL" id="JADKPO010000014">
    <property type="protein sequence ID" value="MBF4768474.1"/>
    <property type="molecule type" value="Genomic_DNA"/>
</dbReference>